<evidence type="ECO:0000259" key="5">
    <source>
        <dbReference type="Pfam" id="PF00496"/>
    </source>
</evidence>
<dbReference type="Gene3D" id="3.10.105.10">
    <property type="entry name" value="Dipeptide-binding Protein, Domain 3"/>
    <property type="match status" value="1"/>
</dbReference>
<dbReference type="PATRIC" id="fig|1227456.3.peg.3238"/>
<dbReference type="EMBL" id="AOME01000075">
    <property type="protein sequence ID" value="EMA50053.1"/>
    <property type="molecule type" value="Genomic_DNA"/>
</dbReference>
<organism evidence="6 7">
    <name type="scientific">Halococcus salifodinae DSM 8989</name>
    <dbReference type="NCBI Taxonomy" id="1227456"/>
    <lineage>
        <taxon>Archaea</taxon>
        <taxon>Methanobacteriati</taxon>
        <taxon>Methanobacteriota</taxon>
        <taxon>Stenosarchaea group</taxon>
        <taxon>Halobacteria</taxon>
        <taxon>Halobacteriales</taxon>
        <taxon>Halococcaceae</taxon>
        <taxon>Halococcus</taxon>
    </lineage>
</organism>
<sequence>MSHDDERNRRSFLKAAGGAAAATAIAGCLGGGDSGNGSDGNGSGGDGGGASGGGANGSAGGNATGGGNGTGGNETGGNQSAGGGGSGGTLVYARGSHSSTLDFQNSTSGEVAKVTEQMYDSLIGFVPGEATLTEELATDYSLEEQEATLTLREGVTFHNGEEFTAEDFVATFRRFTDAEYQYYAGDDYVSAYGPFTFGDWIDEISTDGDYSMTISLTQKYAPFLRNLAIFAAAIHSKAAIEDDSIDLSQQAVGTGAFQLENLNDGQGVVRLSAYDDYWGEGPQVSAVVFETIGQNSTRAQSLTSGEIDIADGLGAQASQQVQSAQNAELRSVEGINTGYMAFNMNVEEFQSKQVRQAISYAIDTKAIVENIYAGFASQAAQPIPPNVLGHNGELEPYARDLEQAQSLLEEAGYGDGFSFELATFQNPRGYNPSPLPTAQTVKSNLSEIGIEVTINQQSFDPFLDYTAEGKHDACFLGWYTDNADPDNFAYVLLHPQVEDSALTEGQDWVSFDTEGYNTSNRAAWANREYMTLVEEGQATYDEATRKEKYNQAMQIAHDEAPWVFLDHAKELRGVGGRVSNYTVAAIGGPYLNLVTLGQ</sequence>
<dbReference type="Gene3D" id="3.40.190.10">
    <property type="entry name" value="Periplasmic binding protein-like II"/>
    <property type="match status" value="1"/>
</dbReference>
<evidence type="ECO:0000313" key="7">
    <source>
        <dbReference type="Proteomes" id="UP000011625"/>
    </source>
</evidence>
<comment type="similarity">
    <text evidence="1">Belongs to the bacterial solute-binding protein 5 family.</text>
</comment>
<keyword evidence="2" id="KW-0813">Transport</keyword>
<dbReference type="CDD" id="cd08493">
    <property type="entry name" value="PBP2_DppA_like"/>
    <property type="match status" value="1"/>
</dbReference>
<comment type="caution">
    <text evidence="6">The sequence shown here is derived from an EMBL/GenBank/DDBJ whole genome shotgun (WGS) entry which is preliminary data.</text>
</comment>
<dbReference type="PANTHER" id="PTHR30290">
    <property type="entry name" value="PERIPLASMIC BINDING COMPONENT OF ABC TRANSPORTER"/>
    <property type="match status" value="1"/>
</dbReference>
<dbReference type="InterPro" id="IPR039424">
    <property type="entry name" value="SBP_5"/>
</dbReference>
<dbReference type="InterPro" id="IPR006311">
    <property type="entry name" value="TAT_signal"/>
</dbReference>
<dbReference type="GO" id="GO:0015833">
    <property type="term" value="P:peptide transport"/>
    <property type="evidence" value="ECO:0007669"/>
    <property type="project" value="TreeGrafter"/>
</dbReference>
<feature type="compositionally biased region" description="Gly residues" evidence="4">
    <location>
        <begin position="32"/>
        <end position="88"/>
    </location>
</feature>
<feature type="region of interest" description="Disordered" evidence="4">
    <location>
        <begin position="32"/>
        <end position="91"/>
    </location>
</feature>
<dbReference type="PROSITE" id="PS51318">
    <property type="entry name" value="TAT"/>
    <property type="match status" value="1"/>
</dbReference>
<dbReference type="PROSITE" id="PS51257">
    <property type="entry name" value="PROKAR_LIPOPROTEIN"/>
    <property type="match status" value="1"/>
</dbReference>
<dbReference type="RefSeq" id="WP_005045009.1">
    <property type="nucleotide sequence ID" value="NZ_AOME01000075.1"/>
</dbReference>
<evidence type="ECO:0000256" key="4">
    <source>
        <dbReference type="SAM" id="MobiDB-lite"/>
    </source>
</evidence>
<proteinExistence type="inferred from homology"/>
<dbReference type="AlphaFoldDB" id="M0MXM6"/>
<dbReference type="InterPro" id="IPR000914">
    <property type="entry name" value="SBP_5_dom"/>
</dbReference>
<dbReference type="Gene3D" id="3.90.76.10">
    <property type="entry name" value="Dipeptide-binding Protein, Domain 1"/>
    <property type="match status" value="1"/>
</dbReference>
<evidence type="ECO:0000256" key="2">
    <source>
        <dbReference type="ARBA" id="ARBA00022448"/>
    </source>
</evidence>
<dbReference type="GO" id="GO:0043190">
    <property type="term" value="C:ATP-binding cassette (ABC) transporter complex"/>
    <property type="evidence" value="ECO:0007669"/>
    <property type="project" value="InterPro"/>
</dbReference>
<name>M0MXM6_9EURY</name>
<keyword evidence="3" id="KW-0732">Signal</keyword>
<evidence type="ECO:0000256" key="1">
    <source>
        <dbReference type="ARBA" id="ARBA00005695"/>
    </source>
</evidence>
<feature type="domain" description="Solute-binding protein family 5" evidence="5">
    <location>
        <begin position="133"/>
        <end position="496"/>
    </location>
</feature>
<dbReference type="Pfam" id="PF00496">
    <property type="entry name" value="SBP_bac_5"/>
    <property type="match status" value="1"/>
</dbReference>
<dbReference type="Proteomes" id="UP000011625">
    <property type="component" value="Unassembled WGS sequence"/>
</dbReference>
<dbReference type="GO" id="GO:0042597">
    <property type="term" value="C:periplasmic space"/>
    <property type="evidence" value="ECO:0007669"/>
    <property type="project" value="UniProtKB-ARBA"/>
</dbReference>
<dbReference type="OrthoDB" id="194307at2157"/>
<protein>
    <submittedName>
        <fullName evidence="6">Extracellular solute-binding protein family 5</fullName>
    </submittedName>
</protein>
<dbReference type="SUPFAM" id="SSF53850">
    <property type="entry name" value="Periplasmic binding protein-like II"/>
    <property type="match status" value="1"/>
</dbReference>
<reference evidence="6 7" key="1">
    <citation type="journal article" date="2014" name="PLoS Genet.">
        <title>Phylogenetically driven sequencing of extremely halophilic archaea reveals strategies for static and dynamic osmo-response.</title>
        <authorList>
            <person name="Becker E.A."/>
            <person name="Seitzer P.M."/>
            <person name="Tritt A."/>
            <person name="Larsen D."/>
            <person name="Krusor M."/>
            <person name="Yao A.I."/>
            <person name="Wu D."/>
            <person name="Madern D."/>
            <person name="Eisen J.A."/>
            <person name="Darling A.E."/>
            <person name="Facciotti M.T."/>
        </authorList>
    </citation>
    <scope>NUCLEOTIDE SEQUENCE [LARGE SCALE GENOMIC DNA]</scope>
    <source>
        <strain evidence="6 7">DSM 8989</strain>
    </source>
</reference>
<evidence type="ECO:0000256" key="3">
    <source>
        <dbReference type="ARBA" id="ARBA00022729"/>
    </source>
</evidence>
<evidence type="ECO:0000313" key="6">
    <source>
        <dbReference type="EMBL" id="EMA50053.1"/>
    </source>
</evidence>
<dbReference type="STRING" id="1227456.C450_15925"/>
<keyword evidence="7" id="KW-1185">Reference proteome</keyword>
<accession>M0MXM6</accession>
<dbReference type="PIRSF" id="PIRSF002741">
    <property type="entry name" value="MppA"/>
    <property type="match status" value="1"/>
</dbReference>
<gene>
    <name evidence="6" type="ORF">C450_15925</name>
</gene>
<dbReference type="GO" id="GO:1904680">
    <property type="term" value="F:peptide transmembrane transporter activity"/>
    <property type="evidence" value="ECO:0007669"/>
    <property type="project" value="TreeGrafter"/>
</dbReference>
<dbReference type="PANTHER" id="PTHR30290:SF9">
    <property type="entry name" value="OLIGOPEPTIDE-BINDING PROTEIN APPA"/>
    <property type="match status" value="1"/>
</dbReference>
<dbReference type="InterPro" id="IPR030678">
    <property type="entry name" value="Peptide/Ni-bd"/>
</dbReference>